<keyword evidence="1" id="KW-0472">Membrane</keyword>
<proteinExistence type="predicted"/>
<protein>
    <submittedName>
        <fullName evidence="2">Uncharacterized protein</fullName>
    </submittedName>
</protein>
<name>A0A1G9RLJ5_9FLAO</name>
<dbReference type="EMBL" id="FNGV01000006">
    <property type="protein sequence ID" value="SDM23295.1"/>
    <property type="molecule type" value="Genomic_DNA"/>
</dbReference>
<dbReference type="STRING" id="192904.SAMN04488514_106168"/>
<sequence>MRLPTNIFEIADFLTFERRIQVIILTFLNFENMGVVLWVPNNFKLNVKFL</sequence>
<reference evidence="2 3" key="1">
    <citation type="submission" date="2016-10" db="EMBL/GenBank/DDBJ databases">
        <authorList>
            <person name="de Groot N.N."/>
        </authorList>
    </citation>
    <scope>NUCLEOTIDE SEQUENCE [LARGE SCALE GENOMIC DNA]</scope>
    <source>
        <strain evidence="2 3">DSM 19886</strain>
    </source>
</reference>
<keyword evidence="3" id="KW-1185">Reference proteome</keyword>
<feature type="transmembrane region" description="Helical" evidence="1">
    <location>
        <begin position="20"/>
        <end position="39"/>
    </location>
</feature>
<dbReference type="Proteomes" id="UP000199440">
    <property type="component" value="Unassembled WGS sequence"/>
</dbReference>
<evidence type="ECO:0000313" key="2">
    <source>
        <dbReference type="EMBL" id="SDM23295.1"/>
    </source>
</evidence>
<keyword evidence="1" id="KW-1133">Transmembrane helix</keyword>
<keyword evidence="1" id="KW-0812">Transmembrane</keyword>
<evidence type="ECO:0000256" key="1">
    <source>
        <dbReference type="SAM" id="Phobius"/>
    </source>
</evidence>
<organism evidence="2 3">
    <name type="scientific">Kriegella aquimaris</name>
    <dbReference type="NCBI Taxonomy" id="192904"/>
    <lineage>
        <taxon>Bacteria</taxon>
        <taxon>Pseudomonadati</taxon>
        <taxon>Bacteroidota</taxon>
        <taxon>Flavobacteriia</taxon>
        <taxon>Flavobacteriales</taxon>
        <taxon>Flavobacteriaceae</taxon>
        <taxon>Kriegella</taxon>
    </lineage>
</organism>
<dbReference type="AlphaFoldDB" id="A0A1G9RLJ5"/>
<evidence type="ECO:0000313" key="3">
    <source>
        <dbReference type="Proteomes" id="UP000199440"/>
    </source>
</evidence>
<gene>
    <name evidence="2" type="ORF">SAMN04488514_106168</name>
</gene>
<accession>A0A1G9RLJ5</accession>